<dbReference type="InterPro" id="IPR013383">
    <property type="entry name" value="CRISPR-assoc_prot_DxTHG_CS"/>
</dbReference>
<dbReference type="KEGG" id="kyr:CVV65_09465"/>
<evidence type="ECO:0000313" key="1">
    <source>
        <dbReference type="EMBL" id="ATY85127.1"/>
    </source>
</evidence>
<gene>
    <name evidence="1" type="ORF">CVV65_09465</name>
</gene>
<dbReference type="NCBIfam" id="TIGR02549">
    <property type="entry name" value="CRISPR_DxTHG"/>
    <property type="match status" value="1"/>
</dbReference>
<keyword evidence="2" id="KW-1185">Reference proteome</keyword>
<dbReference type="EMBL" id="CP024955">
    <property type="protein sequence ID" value="ATY85127.1"/>
    <property type="molecule type" value="Genomic_DNA"/>
</dbReference>
<accession>A0A2K8N8H9</accession>
<proteinExistence type="predicted"/>
<dbReference type="AlphaFoldDB" id="A0A2K8N8H9"/>
<reference evidence="2" key="1">
    <citation type="submission" date="2017-11" db="EMBL/GenBank/DDBJ databases">
        <title>Complete Genome Sequence of Kyrpidia sp. Strain EA-1, a thermophilic, hydrogen-oxidizing Bacterium, isolated from the Azores.</title>
        <authorList>
            <person name="Reiner J.E."/>
            <person name="Lapp C.J."/>
            <person name="Bunk B."/>
            <person name="Gescher J."/>
        </authorList>
    </citation>
    <scope>NUCLEOTIDE SEQUENCE [LARGE SCALE GENOMIC DNA]</scope>
    <source>
        <strain evidence="2">EA-1</strain>
    </source>
</reference>
<dbReference type="Proteomes" id="UP000231932">
    <property type="component" value="Chromosome"/>
</dbReference>
<dbReference type="CDD" id="cd09732">
    <property type="entry name" value="Csx1_III-U"/>
    <property type="match status" value="1"/>
</dbReference>
<sequence length="466" mass="54315">MDLADDGTIEPGLAAMGRWRQDQRRLRENEGCRRKTRTGGETMTVKLLTFLGVGKNGHYDPYCYHFGEDVSEETPYIQRALMELLHKTAHPPEEMYVFLTPEAERQSWLGPGKLKEQLITLREKVYFSWIPVPILGATKTKEIWEDFKTVFDVLHPEDEVIFDITHSFRHQPMMALLILHFARITKNIMVRGIYYGNIYEVPAQVVDLTSFADLQDWIINVYAFTEMGRAEPFNEWVRNKKSMAARTKGQGQAIEPIQKMARSWVELTTALQACRGPLVRDKAVLARRILENFKDQAEALPDFQPINILLDRVNRELQPMEDDDVIQAGFAAIDWCKRHGLVQQTFTLLNELVITAVCEREGYDKQRVNDREDVARHLHYASKLKDKRPVDSSSESYNMELVNRLLQYPEMVKWFHDIANYRNDFNHAGWRSDPKEAKTIMNFLDNHYEEVCDAIRDYWQHSSVQA</sequence>
<evidence type="ECO:0000313" key="2">
    <source>
        <dbReference type="Proteomes" id="UP000231932"/>
    </source>
</evidence>
<dbReference type="InterPro" id="IPR011742">
    <property type="entry name" value="CRISPR-assoc_prot_TM1812"/>
</dbReference>
<name>A0A2K8N8H9_9BACL</name>
<organism evidence="1 2">
    <name type="scientific">Kyrpidia spormannii</name>
    <dbReference type="NCBI Taxonomy" id="2055160"/>
    <lineage>
        <taxon>Bacteria</taxon>
        <taxon>Bacillati</taxon>
        <taxon>Bacillota</taxon>
        <taxon>Bacilli</taxon>
        <taxon>Bacillales</taxon>
        <taxon>Alicyclobacillaceae</taxon>
        <taxon>Kyrpidia</taxon>
    </lineage>
</organism>
<dbReference type="NCBIfam" id="TIGR02221">
    <property type="entry name" value="cas_TM1812"/>
    <property type="match status" value="1"/>
</dbReference>
<protein>
    <submittedName>
        <fullName evidence="1">TIGR02221 family CRISPR-associated protein</fullName>
    </submittedName>
</protein>